<keyword evidence="5" id="KW-0808">Transferase</keyword>
<gene>
    <name evidence="4" type="ORF">FHR37_004923</name>
    <name evidence="5" type="ORF">SAMN05421678_1129</name>
</gene>
<dbReference type="InterPro" id="IPR025847">
    <property type="entry name" value="MEDS_domain"/>
</dbReference>
<dbReference type="InterPro" id="IPR003594">
    <property type="entry name" value="HATPase_dom"/>
</dbReference>
<dbReference type="Pfam" id="PF14417">
    <property type="entry name" value="MEDS"/>
    <property type="match status" value="1"/>
</dbReference>
<reference evidence="5 6" key="1">
    <citation type="submission" date="2016-10" db="EMBL/GenBank/DDBJ databases">
        <authorList>
            <person name="de Groot N.N."/>
        </authorList>
    </citation>
    <scope>NUCLEOTIDE SEQUENCE [LARGE SCALE GENOMIC DNA]</scope>
    <source>
        <strain evidence="5 6">CPCC 202808</strain>
    </source>
</reference>
<evidence type="ECO:0000313" key="4">
    <source>
        <dbReference type="EMBL" id="NYH86072.1"/>
    </source>
</evidence>
<keyword evidence="5" id="KW-0418">Kinase</keyword>
<feature type="domain" description="Histidine kinase/HSP90-like ATPase" evidence="2">
    <location>
        <begin position="204"/>
        <end position="311"/>
    </location>
</feature>
<feature type="domain" description="MEDS" evidence="3">
    <location>
        <begin position="14"/>
        <end position="157"/>
    </location>
</feature>
<evidence type="ECO:0000313" key="6">
    <source>
        <dbReference type="Proteomes" id="UP000199052"/>
    </source>
</evidence>
<dbReference type="InterPro" id="IPR047718">
    <property type="entry name" value="RsbA-like_anti_sig"/>
</dbReference>
<evidence type="ECO:0000256" key="1">
    <source>
        <dbReference type="SAM" id="MobiDB-lite"/>
    </source>
</evidence>
<name>A0A1I2X5I4_9ACTN</name>
<dbReference type="CDD" id="cd16936">
    <property type="entry name" value="HATPase_RsbW-like"/>
    <property type="match status" value="1"/>
</dbReference>
<protein>
    <submittedName>
        <fullName evidence="5">Histidine kinase-like ATPase domain-containing protein</fullName>
    </submittedName>
</protein>
<dbReference type="NCBIfam" id="NF041045">
    <property type="entry name" value="RsbA_anti_sig"/>
    <property type="match status" value="1"/>
</dbReference>
<dbReference type="STRING" id="504797.SAMN05421678_1129"/>
<evidence type="ECO:0000259" key="2">
    <source>
        <dbReference type="Pfam" id="PF13581"/>
    </source>
</evidence>
<proteinExistence type="predicted"/>
<sequence>MRVGVPAGFVGHFHEAGFYASDTEFRALILPFVKEGITASEPVVIGYDERKSDLLRSWVDEPSAVTFVADNSLYATPARAIANYRELFERYVVAGAPQVRIAGDVPHPGNGSTFEGWDRYEFAVNTVWDQFPVRSLCLYDATTVPAPVKDVVERTHPSILTADGEHRDNTRFEGGLVTSACLPAVADPLQATIPAVELSNPTAADARHALDQIGRGRVDDHTLHHLILAISEAVTNARLHGVPPATVRIWATRDRLVATVHDSGDGPLDPLTGLVPMSRTTFGTGLGLWITHLLDIDAAFISTADGFTLRLRASRDPRSCSREGDESLCVRGESPTSANAGE</sequence>
<accession>A0A1I2X5I4</accession>
<dbReference type="Pfam" id="PF13581">
    <property type="entry name" value="HATPase_c_2"/>
    <property type="match status" value="1"/>
</dbReference>
<dbReference type="Proteomes" id="UP000199052">
    <property type="component" value="Unassembled WGS sequence"/>
</dbReference>
<dbReference type="OrthoDB" id="4088450at2"/>
<dbReference type="EMBL" id="FOOI01000012">
    <property type="protein sequence ID" value="SFH08758.1"/>
    <property type="molecule type" value="Genomic_DNA"/>
</dbReference>
<evidence type="ECO:0000259" key="3">
    <source>
        <dbReference type="Pfam" id="PF14417"/>
    </source>
</evidence>
<dbReference type="SUPFAM" id="SSF55874">
    <property type="entry name" value="ATPase domain of HSP90 chaperone/DNA topoisomerase II/histidine kinase"/>
    <property type="match status" value="1"/>
</dbReference>
<dbReference type="AlphaFoldDB" id="A0A1I2X5I4"/>
<evidence type="ECO:0000313" key="5">
    <source>
        <dbReference type="EMBL" id="SFH08758.1"/>
    </source>
</evidence>
<dbReference type="InterPro" id="IPR036890">
    <property type="entry name" value="HATPase_C_sf"/>
</dbReference>
<dbReference type="EMBL" id="JACBZA010000001">
    <property type="protein sequence ID" value="NYH86072.1"/>
    <property type="molecule type" value="Genomic_DNA"/>
</dbReference>
<dbReference type="GO" id="GO:0016301">
    <property type="term" value="F:kinase activity"/>
    <property type="evidence" value="ECO:0007669"/>
    <property type="project" value="UniProtKB-KW"/>
</dbReference>
<reference evidence="4 7" key="2">
    <citation type="submission" date="2020-07" db="EMBL/GenBank/DDBJ databases">
        <title>Sequencing the genomes of 1000 actinobacteria strains.</title>
        <authorList>
            <person name="Klenk H.-P."/>
        </authorList>
    </citation>
    <scope>NUCLEOTIDE SEQUENCE [LARGE SCALE GENOMIC DNA]</scope>
    <source>
        <strain evidence="4 7">DSM 45117</strain>
    </source>
</reference>
<keyword evidence="7" id="KW-1185">Reference proteome</keyword>
<organism evidence="5 6">
    <name type="scientific">Actinopolymorpha cephalotaxi</name>
    <dbReference type="NCBI Taxonomy" id="504797"/>
    <lineage>
        <taxon>Bacteria</taxon>
        <taxon>Bacillati</taxon>
        <taxon>Actinomycetota</taxon>
        <taxon>Actinomycetes</taxon>
        <taxon>Propionibacteriales</taxon>
        <taxon>Actinopolymorphaceae</taxon>
        <taxon>Actinopolymorpha</taxon>
    </lineage>
</organism>
<dbReference type="RefSeq" id="WP_092885535.1">
    <property type="nucleotide sequence ID" value="NZ_FOOI01000012.1"/>
</dbReference>
<dbReference type="Gene3D" id="3.30.565.10">
    <property type="entry name" value="Histidine kinase-like ATPase, C-terminal domain"/>
    <property type="match status" value="1"/>
</dbReference>
<feature type="region of interest" description="Disordered" evidence="1">
    <location>
        <begin position="322"/>
        <end position="342"/>
    </location>
</feature>
<evidence type="ECO:0000313" key="7">
    <source>
        <dbReference type="Proteomes" id="UP000533017"/>
    </source>
</evidence>
<dbReference type="Proteomes" id="UP000533017">
    <property type="component" value="Unassembled WGS sequence"/>
</dbReference>